<evidence type="ECO:0000313" key="2">
    <source>
        <dbReference type="EMBL" id="KAJ7764219.1"/>
    </source>
</evidence>
<name>A0AAD7JGC9_9AGAR</name>
<feature type="chain" id="PRO_5042023489" evidence="1">
    <location>
        <begin position="28"/>
        <end position="538"/>
    </location>
</feature>
<comment type="caution">
    <text evidence="2">The sequence shown here is derived from an EMBL/GenBank/DDBJ whole genome shotgun (WGS) entry which is preliminary data.</text>
</comment>
<organism evidence="2 3">
    <name type="scientific">Mycena metata</name>
    <dbReference type="NCBI Taxonomy" id="1033252"/>
    <lineage>
        <taxon>Eukaryota</taxon>
        <taxon>Fungi</taxon>
        <taxon>Dikarya</taxon>
        <taxon>Basidiomycota</taxon>
        <taxon>Agaricomycotina</taxon>
        <taxon>Agaricomycetes</taxon>
        <taxon>Agaricomycetidae</taxon>
        <taxon>Agaricales</taxon>
        <taxon>Marasmiineae</taxon>
        <taxon>Mycenaceae</taxon>
        <taxon>Mycena</taxon>
    </lineage>
</organism>
<protein>
    <submittedName>
        <fullName evidence="2">Uncharacterized protein</fullName>
    </submittedName>
</protein>
<dbReference type="EMBL" id="JARKIB010000028">
    <property type="protein sequence ID" value="KAJ7764219.1"/>
    <property type="molecule type" value="Genomic_DNA"/>
</dbReference>
<keyword evidence="1" id="KW-0732">Signal</keyword>
<evidence type="ECO:0000256" key="1">
    <source>
        <dbReference type="SAM" id="SignalP"/>
    </source>
</evidence>
<dbReference type="Proteomes" id="UP001215598">
    <property type="component" value="Unassembled WGS sequence"/>
</dbReference>
<gene>
    <name evidence="2" type="ORF">B0H16DRAFT_1799550</name>
</gene>
<keyword evidence="3" id="KW-1185">Reference proteome</keyword>
<reference evidence="2" key="1">
    <citation type="submission" date="2023-03" db="EMBL/GenBank/DDBJ databases">
        <title>Massive genome expansion in bonnet fungi (Mycena s.s.) driven by repeated elements and novel gene families across ecological guilds.</title>
        <authorList>
            <consortium name="Lawrence Berkeley National Laboratory"/>
            <person name="Harder C.B."/>
            <person name="Miyauchi S."/>
            <person name="Viragh M."/>
            <person name="Kuo A."/>
            <person name="Thoen E."/>
            <person name="Andreopoulos B."/>
            <person name="Lu D."/>
            <person name="Skrede I."/>
            <person name="Drula E."/>
            <person name="Henrissat B."/>
            <person name="Morin E."/>
            <person name="Kohler A."/>
            <person name="Barry K."/>
            <person name="LaButti K."/>
            <person name="Morin E."/>
            <person name="Salamov A."/>
            <person name="Lipzen A."/>
            <person name="Mereny Z."/>
            <person name="Hegedus B."/>
            <person name="Baldrian P."/>
            <person name="Stursova M."/>
            <person name="Weitz H."/>
            <person name="Taylor A."/>
            <person name="Grigoriev I.V."/>
            <person name="Nagy L.G."/>
            <person name="Martin F."/>
            <person name="Kauserud H."/>
        </authorList>
    </citation>
    <scope>NUCLEOTIDE SEQUENCE</scope>
    <source>
        <strain evidence="2">CBHHK182m</strain>
    </source>
</reference>
<accession>A0AAD7JGC9</accession>
<evidence type="ECO:0000313" key="3">
    <source>
        <dbReference type="Proteomes" id="UP001215598"/>
    </source>
</evidence>
<dbReference type="AlphaFoldDB" id="A0AAD7JGC9"/>
<proteinExistence type="predicted"/>
<sequence length="538" mass="60109">MHFSLRIAALIRVKLLLFFLQTPNSRQRNVLAASTGSLPDLRRLLNLMEQGHRQPALFPPAFYASLDLSVVPTATELDAMLATAASRISLNQLLVKTAISLTCVCTIRSISPEALLDLWPCAWAWISFVSSYRDVLPDFQEDLEPQLRSIHRFMGSPEVASLVDATPGVRIVVGRVWVSLLNSPEGLGKLSDFVSRGKVPDWHVDEYIEGVGGRDAFASLVVNFIQRSTANPDLFNDLAGALAFVSCIASDNTIHALFLSHGIAKVLVQTILAMPESTSGIMPYALILLRTQLYTTGGYSYLNQALRHGLLRAIFLFCVRAKPAGSRPPMDLEPLRSFPITILLTASVYYSFLVHLEKAFLEIEDDETTDQRIKDSPVREEWRNFVDFVRECLAFKRTFDSFPIARKACDNVGCNVVAAKTEFCANDPDWREGGHRDICSRIRAYSFANPRVGKRDRAFVRALLNKDYAAHRGVILTSTIFAAAVGLEHDFYVEFTYPCGIPRAEPQSFSNHAVDLPTDWEALLKHFHERALRSDGKM</sequence>
<feature type="signal peptide" evidence="1">
    <location>
        <begin position="1"/>
        <end position="27"/>
    </location>
</feature>